<evidence type="ECO:0000256" key="1">
    <source>
        <dbReference type="ARBA" id="ARBA00022801"/>
    </source>
</evidence>
<evidence type="ECO:0000313" key="3">
    <source>
        <dbReference type="Proteomes" id="UP000188604"/>
    </source>
</evidence>
<dbReference type="InterPro" id="IPR029058">
    <property type="entry name" value="AB_hydrolase_fold"/>
</dbReference>
<dbReference type="RefSeq" id="WP_169852754.1">
    <property type="nucleotide sequence ID" value="NZ_BJXS01000006.1"/>
</dbReference>
<dbReference type="Proteomes" id="UP000188604">
    <property type="component" value="Chromosome"/>
</dbReference>
<gene>
    <name evidence="2" type="ORF">A0U93_11570</name>
</gene>
<sequence length="312" mass="34160">MTRASLDPGVRAFLDRMAEATRGLAAFETLTPSAARAQAEAVRRCLHTAPPRDMARIEEIVLEDIAPALRLRIYTPPGDARGLLAYFHGGGWTMFSLDTHDRLMRAYAIGAGMVVVGFDYVLTPEYVFPTALHQVIDGILALRDAERFPALARLPLFAGGDSAGANLVVAAALSLRDAGKNILTGLMLTYGVFDSETDRPSYSLYDGPNYMLTANEMELFWSRYIHDPGMRSSPLASPLRASLAGLPRVSMTIAECDVLRDENLAFAQKLRNANVNVEAKVYLGTTHSFIEAFETVTVAKNAVDDQCKWLKT</sequence>
<proteinExistence type="predicted"/>
<dbReference type="InterPro" id="IPR050300">
    <property type="entry name" value="GDXG_lipolytic_enzyme"/>
</dbReference>
<keyword evidence="3" id="KW-1185">Reference proteome</keyword>
<organism evidence="2 3">
    <name type="scientific">Neoasaia chiangmaiensis</name>
    <dbReference type="NCBI Taxonomy" id="320497"/>
    <lineage>
        <taxon>Bacteria</taxon>
        <taxon>Pseudomonadati</taxon>
        <taxon>Pseudomonadota</taxon>
        <taxon>Alphaproteobacteria</taxon>
        <taxon>Acetobacterales</taxon>
        <taxon>Acetobacteraceae</taxon>
        <taxon>Neoasaia</taxon>
    </lineage>
</organism>
<evidence type="ECO:0000313" key="2">
    <source>
        <dbReference type="EMBL" id="AQS88466.1"/>
    </source>
</evidence>
<keyword evidence="1" id="KW-0378">Hydrolase</keyword>
<protein>
    <submittedName>
        <fullName evidence="2">Uncharacterized protein</fullName>
    </submittedName>
</protein>
<dbReference type="STRING" id="320497.A0U93_11570"/>
<dbReference type="InterPro" id="IPR013094">
    <property type="entry name" value="AB_hydrolase_3"/>
</dbReference>
<dbReference type="GO" id="GO:0016787">
    <property type="term" value="F:hydrolase activity"/>
    <property type="evidence" value="ECO:0007669"/>
    <property type="project" value="UniProtKB-KW"/>
</dbReference>
<accession>A0A1U9KRN3</accession>
<reference evidence="2 3" key="1">
    <citation type="submission" date="2016-03" db="EMBL/GenBank/DDBJ databases">
        <title>Acetic acid bacteria sequencing.</title>
        <authorList>
            <person name="Brandt J."/>
            <person name="Jakob F."/>
            <person name="Vogel R.F."/>
        </authorList>
    </citation>
    <scope>NUCLEOTIDE SEQUENCE [LARGE SCALE GENOMIC DNA]</scope>
    <source>
        <strain evidence="2 3">NBRC 101099</strain>
    </source>
</reference>
<dbReference type="KEGG" id="nch:A0U93_11570"/>
<name>A0A1U9KRN3_9PROT</name>
<dbReference type="EMBL" id="CP014691">
    <property type="protein sequence ID" value="AQS88466.1"/>
    <property type="molecule type" value="Genomic_DNA"/>
</dbReference>
<dbReference type="AlphaFoldDB" id="A0A1U9KRN3"/>
<dbReference type="SUPFAM" id="SSF53474">
    <property type="entry name" value="alpha/beta-Hydrolases"/>
    <property type="match status" value="1"/>
</dbReference>
<dbReference type="Gene3D" id="3.40.50.1820">
    <property type="entry name" value="alpha/beta hydrolase"/>
    <property type="match status" value="1"/>
</dbReference>
<dbReference type="PANTHER" id="PTHR48081:SF8">
    <property type="entry name" value="ALPHA_BETA HYDROLASE FOLD-3 DOMAIN-CONTAINING PROTEIN-RELATED"/>
    <property type="match status" value="1"/>
</dbReference>
<dbReference type="PANTHER" id="PTHR48081">
    <property type="entry name" value="AB HYDROLASE SUPERFAMILY PROTEIN C4A8.06C"/>
    <property type="match status" value="1"/>
</dbReference>
<dbReference type="Pfam" id="PF07859">
    <property type="entry name" value="Abhydrolase_3"/>
    <property type="match status" value="1"/>
</dbReference>